<dbReference type="PROSITE" id="PS50011">
    <property type="entry name" value="PROTEIN_KINASE_DOM"/>
    <property type="match status" value="1"/>
</dbReference>
<dbReference type="PROSITE" id="PS00107">
    <property type="entry name" value="PROTEIN_KINASE_ATP"/>
    <property type="match status" value="1"/>
</dbReference>
<dbReference type="Gene3D" id="3.30.200.20">
    <property type="entry name" value="Phosphorylase Kinase, domain 1"/>
    <property type="match status" value="1"/>
</dbReference>
<dbReference type="Pfam" id="PF00069">
    <property type="entry name" value="Pkinase"/>
    <property type="match status" value="1"/>
</dbReference>
<proteinExistence type="predicted"/>
<evidence type="ECO:0000256" key="6">
    <source>
        <dbReference type="PROSITE-ProRule" id="PRU10141"/>
    </source>
</evidence>
<name>A0A7J6MGZ0_PERCH</name>
<organism evidence="9 10">
    <name type="scientific">Perkinsus chesapeaki</name>
    <name type="common">Clam parasite</name>
    <name type="synonym">Perkinsus andrewsi</name>
    <dbReference type="NCBI Taxonomy" id="330153"/>
    <lineage>
        <taxon>Eukaryota</taxon>
        <taxon>Sar</taxon>
        <taxon>Alveolata</taxon>
        <taxon>Perkinsozoa</taxon>
        <taxon>Perkinsea</taxon>
        <taxon>Perkinsida</taxon>
        <taxon>Perkinsidae</taxon>
        <taxon>Perkinsus</taxon>
    </lineage>
</organism>
<keyword evidence="10" id="KW-1185">Reference proteome</keyword>
<dbReference type="EMBL" id="JAAPAO010000145">
    <property type="protein sequence ID" value="KAF4670848.1"/>
    <property type="molecule type" value="Genomic_DNA"/>
</dbReference>
<evidence type="ECO:0000313" key="10">
    <source>
        <dbReference type="Proteomes" id="UP000591131"/>
    </source>
</evidence>
<keyword evidence="2" id="KW-0808">Transferase</keyword>
<keyword evidence="5 6" id="KW-0067">ATP-binding</keyword>
<evidence type="ECO:0000259" key="8">
    <source>
        <dbReference type="PROSITE" id="PS50011"/>
    </source>
</evidence>
<protein>
    <recommendedName>
        <fullName evidence="8">Protein kinase domain-containing protein</fullName>
    </recommendedName>
</protein>
<sequence>MQSLLLPGIGRHAVRPPSDEEEENDEVFDDIAEEPRRKGSLRSLRSRISTMADTPLTDTTTRRNSSGSCSGEDGGFEEQQLGGKKLCQDDFEVVGSLGYGGYGVVRLVRSVVDDKLYAMKSVDKWALIERRNTGDQRVVQRLSDERDFYASASHDCPFLVQFAGSFQSSKRFYFVLEFCSGGELLDRVGKCGGKLSLDAFKIYFAELCIAVDFIHNKHHAIHRDIKLENVLIGSDGHVRLTDFGCCKANLNRFGGGTNSVIGFSINIMPPEFFTGAGYGYPLDWFQMGIIGFEMLNGRHPFGNFPLDPEDDETRYPPRYNNDIPVEYQELINGLLAPDSHERWSSLDRVKESAVYEGFDWGKAAKKEMPVPWKPAEIAATPKDEVEYETDDLALVRRRTSITDHYDPLHLRRFSFCYGHSTSHDLDATPRSMEFHNTTSEEEVSDDALVTAEV</sequence>
<dbReference type="GO" id="GO:0004674">
    <property type="term" value="F:protein serine/threonine kinase activity"/>
    <property type="evidence" value="ECO:0007669"/>
    <property type="project" value="UniProtKB-KW"/>
</dbReference>
<evidence type="ECO:0000256" key="7">
    <source>
        <dbReference type="SAM" id="MobiDB-lite"/>
    </source>
</evidence>
<keyword evidence="4" id="KW-0418">Kinase</keyword>
<accession>A0A7J6MGZ0</accession>
<comment type="caution">
    <text evidence="9">The sequence shown here is derived from an EMBL/GenBank/DDBJ whole genome shotgun (WGS) entry which is preliminary data.</text>
</comment>
<feature type="binding site" evidence="6">
    <location>
        <position position="120"/>
    </location>
    <ligand>
        <name>ATP</name>
        <dbReference type="ChEBI" id="CHEBI:30616"/>
    </ligand>
</feature>
<dbReference type="InterPro" id="IPR011009">
    <property type="entry name" value="Kinase-like_dom_sf"/>
</dbReference>
<dbReference type="InterPro" id="IPR000719">
    <property type="entry name" value="Prot_kinase_dom"/>
</dbReference>
<evidence type="ECO:0000256" key="1">
    <source>
        <dbReference type="ARBA" id="ARBA00022527"/>
    </source>
</evidence>
<keyword evidence="1" id="KW-0723">Serine/threonine-protein kinase</keyword>
<keyword evidence="3 6" id="KW-0547">Nucleotide-binding</keyword>
<dbReference type="SMART" id="SM00220">
    <property type="entry name" value="S_TKc"/>
    <property type="match status" value="1"/>
</dbReference>
<dbReference type="Proteomes" id="UP000591131">
    <property type="component" value="Unassembled WGS sequence"/>
</dbReference>
<evidence type="ECO:0000256" key="4">
    <source>
        <dbReference type="ARBA" id="ARBA00022777"/>
    </source>
</evidence>
<dbReference type="OrthoDB" id="68483at2759"/>
<reference evidence="9 10" key="1">
    <citation type="submission" date="2020-04" db="EMBL/GenBank/DDBJ databases">
        <title>Perkinsus chesapeaki whole genome sequence.</title>
        <authorList>
            <person name="Bogema D.R."/>
        </authorList>
    </citation>
    <scope>NUCLEOTIDE SEQUENCE [LARGE SCALE GENOMIC DNA]</scope>
    <source>
        <strain evidence="9">ATCC PRA-425</strain>
    </source>
</reference>
<feature type="domain" description="Protein kinase" evidence="8">
    <location>
        <begin position="91"/>
        <end position="358"/>
    </location>
</feature>
<dbReference type="PANTHER" id="PTHR24351">
    <property type="entry name" value="RIBOSOMAL PROTEIN S6 KINASE"/>
    <property type="match status" value="1"/>
</dbReference>
<evidence type="ECO:0000256" key="5">
    <source>
        <dbReference type="ARBA" id="ARBA00022840"/>
    </source>
</evidence>
<feature type="region of interest" description="Disordered" evidence="7">
    <location>
        <begin position="1"/>
        <end position="75"/>
    </location>
</feature>
<dbReference type="InterPro" id="IPR017441">
    <property type="entry name" value="Protein_kinase_ATP_BS"/>
</dbReference>
<evidence type="ECO:0000313" key="9">
    <source>
        <dbReference type="EMBL" id="KAF4670848.1"/>
    </source>
</evidence>
<dbReference type="AlphaFoldDB" id="A0A7J6MGZ0"/>
<evidence type="ECO:0000256" key="2">
    <source>
        <dbReference type="ARBA" id="ARBA00022679"/>
    </source>
</evidence>
<gene>
    <name evidence="9" type="ORF">FOL47_001793</name>
</gene>
<dbReference type="SUPFAM" id="SSF56112">
    <property type="entry name" value="Protein kinase-like (PK-like)"/>
    <property type="match status" value="1"/>
</dbReference>
<evidence type="ECO:0000256" key="3">
    <source>
        <dbReference type="ARBA" id="ARBA00022741"/>
    </source>
</evidence>
<feature type="compositionally biased region" description="Low complexity" evidence="7">
    <location>
        <begin position="41"/>
        <end position="59"/>
    </location>
</feature>
<feature type="compositionally biased region" description="Acidic residues" evidence="7">
    <location>
        <begin position="19"/>
        <end position="32"/>
    </location>
</feature>
<dbReference type="Gene3D" id="1.10.510.10">
    <property type="entry name" value="Transferase(Phosphotransferase) domain 1"/>
    <property type="match status" value="1"/>
</dbReference>
<dbReference type="GO" id="GO:0005524">
    <property type="term" value="F:ATP binding"/>
    <property type="evidence" value="ECO:0007669"/>
    <property type="project" value="UniProtKB-UniRule"/>
</dbReference>